<gene>
    <name evidence="1" type="ORF">RFB13_14790</name>
</gene>
<proteinExistence type="predicted"/>
<reference evidence="1 2" key="1">
    <citation type="submission" date="2023-08" db="EMBL/GenBank/DDBJ databases">
        <title>Complete Genome and Methylome dissection of Serratia fonticola NEB369.</title>
        <authorList>
            <person name="Fomenkov A."/>
            <person name="Roberts R.D."/>
        </authorList>
    </citation>
    <scope>NUCLEOTIDE SEQUENCE [LARGE SCALE GENOMIC DNA]</scope>
    <source>
        <strain evidence="1 2">NEB369</strain>
    </source>
</reference>
<keyword evidence="2" id="KW-1185">Reference proteome</keyword>
<evidence type="ECO:0000313" key="1">
    <source>
        <dbReference type="EMBL" id="WMT12535.1"/>
    </source>
</evidence>
<dbReference type="Proteomes" id="UP001235341">
    <property type="component" value="Chromosome"/>
</dbReference>
<sequence length="48" mass="5736">MATFPSKNFEEQYKEQKREVDQQLLLEQQAKANKQHHQLVETLNPPGW</sequence>
<organism evidence="1 2">
    <name type="scientific">Serratia fonticola</name>
    <dbReference type="NCBI Taxonomy" id="47917"/>
    <lineage>
        <taxon>Bacteria</taxon>
        <taxon>Pseudomonadati</taxon>
        <taxon>Pseudomonadota</taxon>
        <taxon>Gammaproteobacteria</taxon>
        <taxon>Enterobacterales</taxon>
        <taxon>Yersiniaceae</taxon>
        <taxon>Serratia</taxon>
    </lineage>
</organism>
<accession>A0ABY9PGJ3</accession>
<protein>
    <submittedName>
        <fullName evidence="1">Uncharacterized protein</fullName>
    </submittedName>
</protein>
<dbReference type="EMBL" id="CP133586">
    <property type="protein sequence ID" value="WMT12535.1"/>
    <property type="molecule type" value="Genomic_DNA"/>
</dbReference>
<name>A0ABY9PGJ3_SERFO</name>
<dbReference type="RefSeq" id="WP_309204799.1">
    <property type="nucleotide sequence ID" value="NZ_CP133586.1"/>
</dbReference>
<evidence type="ECO:0000313" key="2">
    <source>
        <dbReference type="Proteomes" id="UP001235341"/>
    </source>
</evidence>